<dbReference type="PANTHER" id="PTHR23233:SF84">
    <property type="entry name" value="FI23031P1"/>
    <property type="match status" value="1"/>
</dbReference>
<feature type="region of interest" description="Disordered" evidence="13">
    <location>
        <begin position="171"/>
        <end position="199"/>
    </location>
</feature>
<feature type="compositionally biased region" description="Basic and acidic residues" evidence="13">
    <location>
        <begin position="23"/>
        <end position="60"/>
    </location>
</feature>
<feature type="region of interest" description="Disordered" evidence="13">
    <location>
        <begin position="1071"/>
        <end position="1135"/>
    </location>
</feature>
<organism evidence="15 16">
    <name type="scientific">Hyalella azteca</name>
    <name type="common">Amphipod</name>
    <dbReference type="NCBI Taxonomy" id="294128"/>
    <lineage>
        <taxon>Eukaryota</taxon>
        <taxon>Metazoa</taxon>
        <taxon>Ecdysozoa</taxon>
        <taxon>Arthropoda</taxon>
        <taxon>Crustacea</taxon>
        <taxon>Multicrustacea</taxon>
        <taxon>Malacostraca</taxon>
        <taxon>Eumalacostraca</taxon>
        <taxon>Peracarida</taxon>
        <taxon>Amphipoda</taxon>
        <taxon>Senticaudata</taxon>
        <taxon>Talitrida</taxon>
        <taxon>Talitroidea</taxon>
        <taxon>Hyalellidae</taxon>
        <taxon>Hyalella</taxon>
    </lineage>
</organism>
<feature type="domain" description="C2H2-type" evidence="14">
    <location>
        <begin position="1027"/>
        <end position="1054"/>
    </location>
</feature>
<dbReference type="SUPFAM" id="SSF57667">
    <property type="entry name" value="beta-beta-alpha zinc fingers"/>
    <property type="match status" value="4"/>
</dbReference>
<dbReference type="PANTHER" id="PTHR23233">
    <property type="entry name" value="SAL-LIKE PROTEIN"/>
    <property type="match status" value="1"/>
</dbReference>
<feature type="domain" description="C2H2-type" evidence="14">
    <location>
        <begin position="1055"/>
        <end position="1082"/>
    </location>
</feature>
<dbReference type="GO" id="GO:0008270">
    <property type="term" value="F:zinc ion binding"/>
    <property type="evidence" value="ECO:0007669"/>
    <property type="project" value="UniProtKB-KW"/>
</dbReference>
<dbReference type="GeneID" id="108669536"/>
<evidence type="ECO:0000313" key="16">
    <source>
        <dbReference type="RefSeq" id="XP_018012376.1"/>
    </source>
</evidence>
<dbReference type="Gene3D" id="3.30.160.60">
    <property type="entry name" value="Classic Zinc Finger"/>
    <property type="match status" value="6"/>
</dbReference>
<feature type="compositionally biased region" description="Basic and acidic residues" evidence="13">
    <location>
        <begin position="236"/>
        <end position="246"/>
    </location>
</feature>
<feature type="compositionally biased region" description="Basic and acidic residues" evidence="13">
    <location>
        <begin position="263"/>
        <end position="272"/>
    </location>
</feature>
<dbReference type="FunFam" id="3.30.160.60:FF:000130">
    <property type="entry name" value="Spalt-like transcription factor 4"/>
    <property type="match status" value="1"/>
</dbReference>
<feature type="region of interest" description="Disordered" evidence="13">
    <location>
        <begin position="549"/>
        <end position="625"/>
    </location>
</feature>
<feature type="compositionally biased region" description="Basic and acidic residues" evidence="13">
    <location>
        <begin position="279"/>
        <end position="304"/>
    </location>
</feature>
<name>A0A8B7NG28_HYAAZ</name>
<feature type="compositionally biased region" description="Basic and acidic residues" evidence="13">
    <location>
        <begin position="587"/>
        <end position="599"/>
    </location>
</feature>
<evidence type="ECO:0000313" key="15">
    <source>
        <dbReference type="Proteomes" id="UP000694843"/>
    </source>
</evidence>
<gene>
    <name evidence="16" type="primary">LOC108669536</name>
</gene>
<dbReference type="OrthoDB" id="8749569at2759"/>
<dbReference type="Pfam" id="PF00096">
    <property type="entry name" value="zf-C2H2"/>
    <property type="match status" value="4"/>
</dbReference>
<evidence type="ECO:0000256" key="4">
    <source>
        <dbReference type="ARBA" id="ARBA00022737"/>
    </source>
</evidence>
<feature type="domain" description="C2H2-type" evidence="14">
    <location>
        <begin position="760"/>
        <end position="787"/>
    </location>
</feature>
<feature type="compositionally biased region" description="Pro residues" evidence="13">
    <location>
        <begin position="461"/>
        <end position="470"/>
    </location>
</feature>
<evidence type="ECO:0000256" key="6">
    <source>
        <dbReference type="ARBA" id="ARBA00022833"/>
    </source>
</evidence>
<keyword evidence="15" id="KW-1185">Reference proteome</keyword>
<dbReference type="FunFam" id="3.30.160.60:FF:002027">
    <property type="entry name" value="Blast:Sal-like protein 3"/>
    <property type="match status" value="1"/>
</dbReference>
<dbReference type="InterPro" id="IPR013087">
    <property type="entry name" value="Znf_C2H2_type"/>
</dbReference>
<evidence type="ECO:0000256" key="11">
    <source>
        <dbReference type="ARBA" id="ARBA00038474"/>
    </source>
</evidence>
<feature type="compositionally biased region" description="Polar residues" evidence="13">
    <location>
        <begin position="1260"/>
        <end position="1291"/>
    </location>
</feature>
<evidence type="ECO:0000256" key="13">
    <source>
        <dbReference type="SAM" id="MobiDB-lite"/>
    </source>
</evidence>
<feature type="compositionally biased region" description="Pro residues" evidence="13">
    <location>
        <begin position="1217"/>
        <end position="1229"/>
    </location>
</feature>
<keyword evidence="7" id="KW-0805">Transcription regulation</keyword>
<feature type="region of interest" description="Disordered" evidence="13">
    <location>
        <begin position="455"/>
        <end position="492"/>
    </location>
</feature>
<keyword evidence="9" id="KW-0804">Transcription</keyword>
<keyword evidence="5 12" id="KW-0863">Zinc-finger</keyword>
<dbReference type="FunFam" id="3.30.160.60:FF:000215">
    <property type="entry name" value="Spalt-like transcription factor 3"/>
    <property type="match status" value="1"/>
</dbReference>
<feature type="domain" description="C2H2-type" evidence="14">
    <location>
        <begin position="403"/>
        <end position="430"/>
    </location>
</feature>
<evidence type="ECO:0000256" key="1">
    <source>
        <dbReference type="ARBA" id="ARBA00004123"/>
    </source>
</evidence>
<evidence type="ECO:0000256" key="8">
    <source>
        <dbReference type="ARBA" id="ARBA00023125"/>
    </source>
</evidence>
<dbReference type="GO" id="GO:0048731">
    <property type="term" value="P:system development"/>
    <property type="evidence" value="ECO:0007669"/>
    <property type="project" value="UniProtKB-ARBA"/>
</dbReference>
<feature type="domain" description="C2H2-type" evidence="14">
    <location>
        <begin position="732"/>
        <end position="759"/>
    </location>
</feature>
<keyword evidence="10" id="KW-0539">Nucleus</keyword>
<feature type="region of interest" description="Disordered" evidence="13">
    <location>
        <begin position="1189"/>
        <end position="1291"/>
    </location>
</feature>
<feature type="compositionally biased region" description="Basic and acidic residues" evidence="13">
    <location>
        <begin position="871"/>
        <end position="884"/>
    </location>
</feature>
<dbReference type="PROSITE" id="PS50157">
    <property type="entry name" value="ZINC_FINGER_C2H2_2"/>
    <property type="match status" value="7"/>
</dbReference>
<dbReference type="SMART" id="SM00355">
    <property type="entry name" value="ZnF_C2H2"/>
    <property type="match status" value="7"/>
</dbReference>
<evidence type="ECO:0000256" key="9">
    <source>
        <dbReference type="ARBA" id="ARBA00023163"/>
    </source>
</evidence>
<dbReference type="OMA" id="EMTHESP"/>
<feature type="region of interest" description="Disordered" evidence="13">
    <location>
        <begin position="1"/>
        <end position="92"/>
    </location>
</feature>
<dbReference type="InterPro" id="IPR036236">
    <property type="entry name" value="Znf_C2H2_sf"/>
</dbReference>
<dbReference type="InterPro" id="IPR051565">
    <property type="entry name" value="Sal_C2H2-zinc-finger"/>
</dbReference>
<sequence>MQESIADSCEREFSSPPDASLYVKDRDEAEQQHVGLDHRADDTDYDDLHGADDQKIADRDDGQDEGADAGEVTRGIELQDDNDDPSLSRKNNGVSCLEFSDVASQARSRLDECHSALPNKENDTQFNFDGRASPAAAEQSLWKHQGVAVGQKPNLDQLRCLIADLSKRIPDNEGMHTQMSGLKSESGLSQSDDGSNSKSLEQMTSLQRAYYALQHHQMLQVQLIKKIQVQLSLAHDDKRDVNDADPRSSQITVNHISRPLPESAKKSPEDVLKGLLQKFKPETDFEPSEKSDLSSNKIDPRDRPLSPTPKSQSSCYGVNGVPLGAEPPASSETSSLEKLQQTANHVLTKASQGIFTHHLIQDANNTEGRDSNHKHKCRYCGKVFGSDSGLQIHLRSHTGERPFKCNICGNRFTTRGNLKVHFQRHQSRFPHIKMNHNPVPEHLDKLCPPLLAQLGELEDSPPAPTGPPNPFSLASPASQPTPPPQFNLSPTAPLSLQQPLAASLLYRRMIEGNEPLSQRFSQIFRRSDEASPCLSSFEETSARLTCSVSDEMRNERRSKEIAYDSDSDGQKSVLNKSGDDENFELNNCEKDSVDARDSIENDLNGTYDGDFSNDGSSSPGSHASDTQINKELINYLHRQRELHMVAFPGMNIPHNMNLFTAHGRNSNENQEGASIDGGLDLTKDPNIYTNFLPRPGCNDNSWEALIEVQKASETMKLEQLVNNIENKLTDPNQCIICHRVLSCKSALQMHYRIHTGERPYKCKICSRTFTTKGNLKTHMSVHRARPPVRMLHQCPVCHKRYNSAMVLQQHIRQHTGEPTDISNEQIAAAEVHDNIASAMHPVFFSALPNYAHLPHLLPLVQQLRPNFPVDHNQRDTGEDDEHNRSSFLRRNNLDNVEDQPHKYTCDMEETDEPVSPSRLHSPKPLDFSSRAHARDKSEDTSVSPPVKSPSNNGQFSPRCKSPQIHSKQEGQKISMDMPIRPPHPSSLFPPFALFPPPLMPNHLNAALQFDKSRFFSSMMNIPVQGNTTCKICFKTLSCASALEIHYRSHSKDRPFVCTVCDRRFTTRGNMRQHMVTHKGHEDDIPSSSAAKSHKSRNSRSGHATTKTSVALPPSSPLASNYLQLKTPTTSSPSCSAGAVRGMPLGASVFSYPRFPLAALPGSIAALLGNASGIGERVLRGLTEKQDILNLKREREGENPLPLSKRMTGVESGETSPPASPHHNPSPPLNSPADRNGHCSENGDSPRLMSPPLAATCLPHSGTSSHSISQLLSQPHNSPSASPTGQPLLVTT</sequence>
<keyword evidence="6" id="KW-0862">Zinc</keyword>
<evidence type="ECO:0000259" key="14">
    <source>
        <dbReference type="PROSITE" id="PS50157"/>
    </source>
</evidence>
<keyword evidence="3" id="KW-0479">Metal-binding</keyword>
<comment type="similarity">
    <text evidence="2">Belongs to the krueppel C2H2-type zinc-finger protein family.</text>
</comment>
<evidence type="ECO:0000256" key="3">
    <source>
        <dbReference type="ARBA" id="ARBA00022723"/>
    </source>
</evidence>
<comment type="subcellular location">
    <subcellularLocation>
        <location evidence="1">Nucleus</location>
    </subcellularLocation>
</comment>
<feature type="compositionally biased region" description="Low complexity" evidence="13">
    <location>
        <begin position="1110"/>
        <end position="1119"/>
    </location>
</feature>
<evidence type="ECO:0000256" key="7">
    <source>
        <dbReference type="ARBA" id="ARBA00023015"/>
    </source>
</evidence>
<evidence type="ECO:0000256" key="5">
    <source>
        <dbReference type="ARBA" id="ARBA00022771"/>
    </source>
</evidence>
<protein>
    <submittedName>
        <fullName evidence="16">Homeotic protein spalt-major-like</fullName>
    </submittedName>
</protein>
<feature type="compositionally biased region" description="Polar residues" evidence="13">
    <location>
        <begin position="175"/>
        <end position="199"/>
    </location>
</feature>
<dbReference type="GO" id="GO:0005634">
    <property type="term" value="C:nucleus"/>
    <property type="evidence" value="ECO:0007669"/>
    <property type="project" value="UniProtKB-SubCell"/>
</dbReference>
<reference evidence="16" key="1">
    <citation type="submission" date="2025-08" db="UniProtKB">
        <authorList>
            <consortium name="RefSeq"/>
        </authorList>
    </citation>
    <scope>IDENTIFICATION</scope>
    <source>
        <tissue evidence="16">Whole organism</tissue>
    </source>
</reference>
<feature type="region of interest" description="Disordered" evidence="13">
    <location>
        <begin position="236"/>
        <end position="339"/>
    </location>
</feature>
<feature type="compositionally biased region" description="Polar residues" evidence="13">
    <location>
        <begin position="613"/>
        <end position="625"/>
    </location>
</feature>
<evidence type="ECO:0000256" key="2">
    <source>
        <dbReference type="ARBA" id="ARBA00006991"/>
    </source>
</evidence>
<evidence type="ECO:0000256" key="10">
    <source>
        <dbReference type="ARBA" id="ARBA00023242"/>
    </source>
</evidence>
<dbReference type="RefSeq" id="XP_018012376.1">
    <property type="nucleotide sequence ID" value="XM_018156887.2"/>
</dbReference>
<proteinExistence type="inferred from homology"/>
<feature type="domain" description="C2H2-type" evidence="14">
    <location>
        <begin position="375"/>
        <end position="402"/>
    </location>
</feature>
<dbReference type="GO" id="GO:0000981">
    <property type="term" value="F:DNA-binding transcription factor activity, RNA polymerase II-specific"/>
    <property type="evidence" value="ECO:0007669"/>
    <property type="project" value="TreeGrafter"/>
</dbReference>
<comment type="similarity">
    <text evidence="11">Belongs to the sal C2H2-type zinc-finger protein family.</text>
</comment>
<dbReference type="FunFam" id="3.30.160.60:FF:000025">
    <property type="entry name" value="Spalt-like transcription factor 1"/>
    <property type="match status" value="1"/>
</dbReference>
<evidence type="ECO:0000256" key="12">
    <source>
        <dbReference type="PROSITE-ProRule" id="PRU00042"/>
    </source>
</evidence>
<feature type="compositionally biased region" description="Basic and acidic residues" evidence="13">
    <location>
        <begin position="550"/>
        <end position="562"/>
    </location>
</feature>
<dbReference type="KEGG" id="hazt:108669536"/>
<feature type="region of interest" description="Disordered" evidence="13">
    <location>
        <begin position="867"/>
        <end position="972"/>
    </location>
</feature>
<dbReference type="PROSITE" id="PS00028">
    <property type="entry name" value="ZINC_FINGER_C2H2_1"/>
    <property type="match status" value="7"/>
</dbReference>
<feature type="compositionally biased region" description="Polar residues" evidence="13">
    <location>
        <begin position="1120"/>
        <end position="1134"/>
    </location>
</feature>
<dbReference type="FunFam" id="3.30.160.60:FF:000193">
    <property type="entry name" value="Zinc finger protein 300"/>
    <property type="match status" value="1"/>
</dbReference>
<keyword evidence="4" id="KW-0677">Repeat</keyword>
<feature type="compositionally biased region" description="Polar residues" evidence="13">
    <location>
        <begin position="330"/>
        <end position="339"/>
    </location>
</feature>
<feature type="compositionally biased region" description="Low complexity" evidence="13">
    <location>
        <begin position="941"/>
        <end position="950"/>
    </location>
</feature>
<feature type="domain" description="C2H2-type" evidence="14">
    <location>
        <begin position="792"/>
        <end position="819"/>
    </location>
</feature>
<dbReference type="Proteomes" id="UP000694843">
    <property type="component" value="Unplaced"/>
</dbReference>
<dbReference type="GO" id="GO:0000978">
    <property type="term" value="F:RNA polymerase II cis-regulatory region sequence-specific DNA binding"/>
    <property type="evidence" value="ECO:0007669"/>
    <property type="project" value="TreeGrafter"/>
</dbReference>
<accession>A0A8B7NG28</accession>
<dbReference type="Pfam" id="PF12874">
    <property type="entry name" value="zf-met"/>
    <property type="match status" value="1"/>
</dbReference>
<keyword evidence="8" id="KW-0238">DNA-binding</keyword>